<evidence type="ECO:0000256" key="1">
    <source>
        <dbReference type="SAM" id="SignalP"/>
    </source>
</evidence>
<feature type="signal peptide" evidence="1">
    <location>
        <begin position="1"/>
        <end position="21"/>
    </location>
</feature>
<keyword evidence="1" id="KW-0732">Signal</keyword>
<evidence type="ECO:0008006" key="4">
    <source>
        <dbReference type="Google" id="ProtNLM"/>
    </source>
</evidence>
<keyword evidence="3" id="KW-1185">Reference proteome</keyword>
<proteinExistence type="predicted"/>
<protein>
    <recommendedName>
        <fullName evidence="4">IPT/TIG domain-containing protein</fullName>
    </recommendedName>
</protein>
<reference evidence="2 3" key="1">
    <citation type="submission" date="2016-08" db="EMBL/GenBank/DDBJ databases">
        <authorList>
            <person name="Seilhamer J.J."/>
        </authorList>
    </citation>
    <scope>NUCLEOTIDE SEQUENCE [LARGE SCALE GENOMIC DNA]</scope>
    <source>
        <strain evidence="2 3">A37T2</strain>
    </source>
</reference>
<feature type="chain" id="PRO_5008691424" description="IPT/TIG domain-containing protein" evidence="1">
    <location>
        <begin position="22"/>
        <end position="118"/>
    </location>
</feature>
<gene>
    <name evidence="2" type="ORF">GA0116948_11035</name>
</gene>
<accession>A0A1C4EVE1</accession>
<sequence>MNIKKIKYFLLAFVFALSVFAAVTTSKAAFHRDPYYGFLSKSGSNIFIRGEIVGGVHQPLDLTTKTLGVDYSCDSDVTATCTVTITATPVEIGTSNIWQVASIKTTVRSIGEYSTFTF</sequence>
<organism evidence="2 3">
    <name type="scientific">Chitinophaga costaii</name>
    <dbReference type="NCBI Taxonomy" id="1335309"/>
    <lineage>
        <taxon>Bacteria</taxon>
        <taxon>Pseudomonadati</taxon>
        <taxon>Bacteroidota</taxon>
        <taxon>Chitinophagia</taxon>
        <taxon>Chitinophagales</taxon>
        <taxon>Chitinophagaceae</taxon>
        <taxon>Chitinophaga</taxon>
    </lineage>
</organism>
<dbReference type="AlphaFoldDB" id="A0A1C4EVE1"/>
<name>A0A1C4EVE1_9BACT</name>
<evidence type="ECO:0000313" key="2">
    <source>
        <dbReference type="EMBL" id="SCC47597.1"/>
    </source>
</evidence>
<dbReference type="EMBL" id="FMAR01000010">
    <property type="protein sequence ID" value="SCC47597.1"/>
    <property type="molecule type" value="Genomic_DNA"/>
</dbReference>
<dbReference type="Proteomes" id="UP000242818">
    <property type="component" value="Unassembled WGS sequence"/>
</dbReference>
<dbReference type="RefSeq" id="WP_123891829.1">
    <property type="nucleotide sequence ID" value="NZ_FMAR01000010.1"/>
</dbReference>
<evidence type="ECO:0000313" key="3">
    <source>
        <dbReference type="Proteomes" id="UP000242818"/>
    </source>
</evidence>